<evidence type="ECO:0000313" key="2">
    <source>
        <dbReference type="Proteomes" id="UP000186309"/>
    </source>
</evidence>
<dbReference type="Proteomes" id="UP000186309">
    <property type="component" value="Plasmid PALBO2"/>
</dbReference>
<name>A0A1U7CZD4_9BACT</name>
<reference evidence="1 2" key="1">
    <citation type="submission" date="2016-12" db="EMBL/GenBank/DDBJ databases">
        <title>Comparative genomics of four Isosphaeraceae planctomycetes: a common pool of plasmids and glycoside hydrolase genes.</title>
        <authorList>
            <person name="Ivanova A."/>
        </authorList>
    </citation>
    <scope>NUCLEOTIDE SEQUENCE [LARGE SCALE GENOMIC DNA]</scope>
    <source>
        <strain evidence="1 2">PX4</strain>
        <plasmid evidence="2">palbo2</plasmid>
    </source>
</reference>
<dbReference type="RefSeq" id="WP_076351881.1">
    <property type="nucleotide sequence ID" value="NZ_CP019084.1"/>
</dbReference>
<geneLocation type="plasmid" evidence="2">
    <name>palbo2</name>
</geneLocation>
<dbReference type="AlphaFoldDB" id="A0A1U7CZD4"/>
<gene>
    <name evidence="1" type="ORF">BSF38_20043</name>
</gene>
<organism evidence="1 2">
    <name type="scientific">Paludisphaera borealis</name>
    <dbReference type="NCBI Taxonomy" id="1387353"/>
    <lineage>
        <taxon>Bacteria</taxon>
        <taxon>Pseudomonadati</taxon>
        <taxon>Planctomycetota</taxon>
        <taxon>Planctomycetia</taxon>
        <taxon>Isosphaerales</taxon>
        <taxon>Isosphaeraceae</taxon>
        <taxon>Paludisphaera</taxon>
    </lineage>
</organism>
<accession>A0A1U7CZD4</accession>
<dbReference type="OrthoDB" id="4578443at2"/>
<proteinExistence type="predicted"/>
<keyword evidence="2" id="KW-1185">Reference proteome</keyword>
<keyword evidence="1" id="KW-0614">Plasmid</keyword>
<dbReference type="EMBL" id="CP019084">
    <property type="protein sequence ID" value="APW64322.1"/>
    <property type="molecule type" value="Genomic_DNA"/>
</dbReference>
<evidence type="ECO:0000313" key="1">
    <source>
        <dbReference type="EMBL" id="APW64322.1"/>
    </source>
</evidence>
<sequence length="126" mass="13882">MSAFICNDSHVTALAVYAARNRILGYQDALAIGQMLHAENVASVNFRYQEATTPDFRLCEWAAFHPFSRVQMVKAASCLDYQSCEHPGWKASDACKLLAAIIAGEGHGMPGYEEAQWEITPRETAA</sequence>
<protein>
    <submittedName>
        <fullName evidence="1">Uncharacterized protein</fullName>
    </submittedName>
</protein>
<dbReference type="KEGG" id="pbor:BSF38_20043"/>